<dbReference type="Proteomes" id="UP000217334">
    <property type="component" value="Chromosome"/>
</dbReference>
<proteinExistence type="predicted"/>
<sequence>MIIRGILDNSLSGQLCIRGFAPIKELAQISCADYNYQRNPIEGREDIITFLETETYLFFPEIILSYKIRHDSVKKSNNSPLRAIQSGNKYKSNKDNVEIKIKKIFNSQTDEGVKIIELIIADEHINTKPFHRIDGNHRLLAAEKSTADKVNRMVAPFCIILGEEFYNGDSLIENQDTKIFDKATKIFFHNINTKTIPLTSEENLRVIIDDKNNFPDTELEVILGKSGIKTRELMDKIKADYFSGIKHIISNQYRTYCIDFFNVLLENSNEIDHIVDDVLDALKCIDVLYLENEKLKNNSSFGLLTAFLYYKVTDNTSKFDFFKNWVIKNHIFDIKEIKAESIIKIFDKIVEQEIKVFVAMPYFQGDPKIVKEYNTIYRKVINEISRDYGVKISLYPIMQNEGETQDQIQDIINKIQDCHIFIADISDNNANVLYETGWARALKKPTLLFREKSSAPPKSDYANDTYHIYNNEYRSDSLSEIAKKNILEILNKNYGILLKQKLTYV</sequence>
<evidence type="ECO:0000313" key="1">
    <source>
        <dbReference type="EMBL" id="ATA78158.1"/>
    </source>
</evidence>
<name>A0A250F280_CAPSP</name>
<dbReference type="EMBL" id="CP022383">
    <property type="protein sequence ID" value="ATA78158.1"/>
    <property type="molecule type" value="Genomic_DNA"/>
</dbReference>
<dbReference type="SUPFAM" id="SSF52309">
    <property type="entry name" value="N-(deoxy)ribosyltransferase-like"/>
    <property type="match status" value="1"/>
</dbReference>
<dbReference type="RefSeq" id="WP_095900429.1">
    <property type="nucleotide sequence ID" value="NZ_CP022383.1"/>
</dbReference>
<accession>A0A250F280</accession>
<organism evidence="1 2">
    <name type="scientific">Capnocytophaga sputigena</name>
    <dbReference type="NCBI Taxonomy" id="1019"/>
    <lineage>
        <taxon>Bacteria</taxon>
        <taxon>Pseudomonadati</taxon>
        <taxon>Bacteroidota</taxon>
        <taxon>Flavobacteriia</taxon>
        <taxon>Flavobacteriales</taxon>
        <taxon>Flavobacteriaceae</taxon>
        <taxon>Capnocytophaga</taxon>
    </lineage>
</organism>
<evidence type="ECO:0000313" key="2">
    <source>
        <dbReference type="Proteomes" id="UP000217334"/>
    </source>
</evidence>
<protein>
    <submittedName>
        <fullName evidence="1">Uncharacterized protein</fullName>
    </submittedName>
</protein>
<dbReference type="AlphaFoldDB" id="A0A250F280"/>
<dbReference type="Gene3D" id="3.40.50.450">
    <property type="match status" value="1"/>
</dbReference>
<gene>
    <name evidence="1" type="ORF">CGC59_00040</name>
</gene>
<reference evidence="2" key="1">
    <citation type="submission" date="2017-06" db="EMBL/GenBank/DDBJ databases">
        <title>Capnocytophaga spp. assemblies.</title>
        <authorList>
            <person name="Gulvik C.A."/>
        </authorList>
    </citation>
    <scope>NUCLEOTIDE SEQUENCE [LARGE SCALE GENOMIC DNA]</scope>
    <source>
        <strain evidence="2">H4486</strain>
    </source>
</reference>